<dbReference type="GO" id="GO:0017004">
    <property type="term" value="P:cytochrome complex assembly"/>
    <property type="evidence" value="ECO:0007669"/>
    <property type="project" value="UniProtKB-KW"/>
</dbReference>
<keyword evidence="3" id="KW-1015">Disulfide bond</keyword>
<dbReference type="AlphaFoldDB" id="A0A420FDD2"/>
<dbReference type="InterPro" id="IPR036249">
    <property type="entry name" value="Thioredoxin-like_sf"/>
</dbReference>
<accession>A0A420FDD2</accession>
<comment type="subcellular location">
    <subcellularLocation>
        <location evidence="1">Cell envelope</location>
    </subcellularLocation>
</comment>
<keyword evidence="2" id="KW-0201">Cytochrome c-type biogenesis</keyword>
<sequence length="371" mass="42530">MKTNTHMMIVKKILLFLFFLPLACLAQQKKGKLFEIQFDLSGFSNGSKFELSSFQNDSQSYSGVLTDGKCTIKGTLQEPTLYILTAKPNLRTVIWIEPARMKILGDSLNFSNIEVLNSRSQAEAIPINKQLDPMWKKAAALDKEIEVETDSVKQTELRIASDHYYWSIRQLRIDNIFNKKPSYPLMQELYFLRTSLTRDSLQLAYGRFPENIKDSRTGRFLKEFIQAKELRKGDLAPSFIAQDLNNNDLKLVDFRGKIVVLDFWAAWCVPCRQSNKKLPMLYAKYKKLGLEIISFNLDTNKEIWKKAAVEDNIFWINVGDQQALHSKTAITYRVQGLPKVYIIDRNGIILETGGSGVDLERVLKENLAPSL</sequence>
<dbReference type="PROSITE" id="PS51352">
    <property type="entry name" value="THIOREDOXIN_2"/>
    <property type="match status" value="1"/>
</dbReference>
<evidence type="ECO:0000256" key="4">
    <source>
        <dbReference type="ARBA" id="ARBA00023284"/>
    </source>
</evidence>
<organism evidence="6 7">
    <name type="scientific">Sphingobacterium siyangense</name>
    <dbReference type="NCBI Taxonomy" id="459529"/>
    <lineage>
        <taxon>Bacteria</taxon>
        <taxon>Pseudomonadati</taxon>
        <taxon>Bacteroidota</taxon>
        <taxon>Sphingobacteriia</taxon>
        <taxon>Sphingobacteriales</taxon>
        <taxon>Sphingobacteriaceae</taxon>
        <taxon>Sphingobacterium</taxon>
    </lineage>
</organism>
<dbReference type="GO" id="GO:0030313">
    <property type="term" value="C:cell envelope"/>
    <property type="evidence" value="ECO:0007669"/>
    <property type="project" value="UniProtKB-SubCell"/>
</dbReference>
<evidence type="ECO:0000256" key="1">
    <source>
        <dbReference type="ARBA" id="ARBA00004196"/>
    </source>
</evidence>
<dbReference type="GO" id="GO:0016209">
    <property type="term" value="F:antioxidant activity"/>
    <property type="evidence" value="ECO:0007669"/>
    <property type="project" value="InterPro"/>
</dbReference>
<dbReference type="SUPFAM" id="SSF52833">
    <property type="entry name" value="Thioredoxin-like"/>
    <property type="match status" value="1"/>
</dbReference>
<reference evidence="6 7" key="1">
    <citation type="submission" date="2016-07" db="EMBL/GenBank/DDBJ databases">
        <title>Genome analysis of Sphingobacterium siyangense T12B17.</title>
        <authorList>
            <person name="Xu D."/>
            <person name="Su Y."/>
            <person name="Zheng S."/>
        </authorList>
    </citation>
    <scope>NUCLEOTIDE SEQUENCE [LARGE SCALE GENOMIC DNA]</scope>
    <source>
        <strain evidence="6 7">T12B17</strain>
    </source>
</reference>
<dbReference type="PANTHER" id="PTHR42852">
    <property type="entry name" value="THIOL:DISULFIDE INTERCHANGE PROTEIN DSBE"/>
    <property type="match status" value="1"/>
</dbReference>
<dbReference type="InterPro" id="IPR050553">
    <property type="entry name" value="Thioredoxin_ResA/DsbE_sf"/>
</dbReference>
<feature type="domain" description="Thioredoxin" evidence="5">
    <location>
        <begin position="230"/>
        <end position="371"/>
    </location>
</feature>
<dbReference type="Pfam" id="PF00578">
    <property type="entry name" value="AhpC-TSA"/>
    <property type="match status" value="1"/>
</dbReference>
<keyword evidence="4" id="KW-0676">Redox-active center</keyword>
<keyword evidence="7" id="KW-1185">Reference proteome</keyword>
<dbReference type="PROSITE" id="PS00194">
    <property type="entry name" value="THIOREDOXIN_1"/>
    <property type="match status" value="1"/>
</dbReference>
<comment type="caution">
    <text evidence="6">The sequence shown here is derived from an EMBL/GenBank/DDBJ whole genome shotgun (WGS) entry which is preliminary data.</text>
</comment>
<evidence type="ECO:0000313" key="7">
    <source>
        <dbReference type="Proteomes" id="UP000286402"/>
    </source>
</evidence>
<evidence type="ECO:0000259" key="5">
    <source>
        <dbReference type="PROSITE" id="PS51352"/>
    </source>
</evidence>
<dbReference type="PANTHER" id="PTHR42852:SF6">
    <property type="entry name" value="THIOL:DISULFIDE INTERCHANGE PROTEIN DSBE"/>
    <property type="match status" value="1"/>
</dbReference>
<dbReference type="EMBL" id="MCAQ01000029">
    <property type="protein sequence ID" value="RKF30967.1"/>
    <property type="molecule type" value="Genomic_DNA"/>
</dbReference>
<name>A0A420FDD2_9SPHI</name>
<evidence type="ECO:0000256" key="3">
    <source>
        <dbReference type="ARBA" id="ARBA00023157"/>
    </source>
</evidence>
<evidence type="ECO:0000313" key="6">
    <source>
        <dbReference type="EMBL" id="RKF30967.1"/>
    </source>
</evidence>
<dbReference type="InterPro" id="IPR000866">
    <property type="entry name" value="AhpC/TSA"/>
</dbReference>
<dbReference type="CDD" id="cd02966">
    <property type="entry name" value="TlpA_like_family"/>
    <property type="match status" value="1"/>
</dbReference>
<evidence type="ECO:0000256" key="2">
    <source>
        <dbReference type="ARBA" id="ARBA00022748"/>
    </source>
</evidence>
<gene>
    <name evidence="6" type="ORF">BCY89_18760</name>
</gene>
<proteinExistence type="predicted"/>
<dbReference type="GO" id="GO:0016491">
    <property type="term" value="F:oxidoreductase activity"/>
    <property type="evidence" value="ECO:0007669"/>
    <property type="project" value="InterPro"/>
</dbReference>
<dbReference type="InterPro" id="IPR013766">
    <property type="entry name" value="Thioredoxin_domain"/>
</dbReference>
<protein>
    <recommendedName>
        <fullName evidence="5">Thioredoxin domain-containing protein</fullName>
    </recommendedName>
</protein>
<dbReference type="Gene3D" id="3.40.30.10">
    <property type="entry name" value="Glutaredoxin"/>
    <property type="match status" value="1"/>
</dbReference>
<dbReference type="InterPro" id="IPR017937">
    <property type="entry name" value="Thioredoxin_CS"/>
</dbReference>
<dbReference type="Proteomes" id="UP000286402">
    <property type="component" value="Unassembled WGS sequence"/>
</dbReference>